<evidence type="ECO:0000313" key="3">
    <source>
        <dbReference type="Proteomes" id="UP000011115"/>
    </source>
</evidence>
<accession>M0ZGD8</accession>
<dbReference type="Gramene" id="PGSC0003DMT400000252">
    <property type="protein sequence ID" value="PGSC0003DMT400000252"/>
    <property type="gene ID" value="PGSC0003DMG400000082"/>
</dbReference>
<feature type="compositionally biased region" description="Polar residues" evidence="1">
    <location>
        <begin position="1"/>
        <end position="11"/>
    </location>
</feature>
<feature type="region of interest" description="Disordered" evidence="1">
    <location>
        <begin position="206"/>
        <end position="230"/>
    </location>
</feature>
<evidence type="ECO:0008006" key="4">
    <source>
        <dbReference type="Google" id="ProtNLM"/>
    </source>
</evidence>
<dbReference type="PaxDb" id="4113-PGSC0003DMT400000252"/>
<dbReference type="SUPFAM" id="SSF54001">
    <property type="entry name" value="Cysteine proteinases"/>
    <property type="match status" value="1"/>
</dbReference>
<dbReference type="HOGENOM" id="CLU_049256_0_0_1"/>
<reference evidence="3" key="1">
    <citation type="journal article" date="2011" name="Nature">
        <title>Genome sequence and analysis of the tuber crop potato.</title>
        <authorList>
            <consortium name="The Potato Genome Sequencing Consortium"/>
        </authorList>
    </citation>
    <scope>NUCLEOTIDE SEQUENCE [LARGE SCALE GENOMIC DNA]</scope>
    <source>
        <strain evidence="3">cv. DM1-3 516 R44</strain>
    </source>
</reference>
<feature type="compositionally biased region" description="Polar residues" evidence="1">
    <location>
        <begin position="215"/>
        <end position="230"/>
    </location>
</feature>
<reference evidence="2" key="2">
    <citation type="submission" date="2015-06" db="UniProtKB">
        <authorList>
            <consortium name="EnsemblPlants"/>
        </authorList>
    </citation>
    <scope>IDENTIFICATION</scope>
    <source>
        <strain evidence="2">DM1-3 516 R44</strain>
    </source>
</reference>
<dbReference type="Proteomes" id="UP000011115">
    <property type="component" value="Unassembled WGS sequence"/>
</dbReference>
<feature type="region of interest" description="Disordered" evidence="1">
    <location>
        <begin position="1"/>
        <end position="29"/>
    </location>
</feature>
<dbReference type="EnsemblPlants" id="PGSC0003DMT400000252">
    <property type="protein sequence ID" value="PGSC0003DMT400000252"/>
    <property type="gene ID" value="PGSC0003DMG400000082"/>
</dbReference>
<dbReference type="PANTHER" id="PTHR33022:SF21">
    <property type="entry name" value="UBIQUITIN-LIKE PROTEASE FAMILY PROFILE DOMAIN-CONTAINING PROTEIN"/>
    <property type="match status" value="1"/>
</dbReference>
<keyword evidence="3" id="KW-1185">Reference proteome</keyword>
<name>M0ZGD8_SOLTU</name>
<dbReference type="InterPro" id="IPR038765">
    <property type="entry name" value="Papain-like_cys_pep_sf"/>
</dbReference>
<proteinExistence type="predicted"/>
<evidence type="ECO:0000313" key="2">
    <source>
        <dbReference type="EnsemblPlants" id="PGSC0003DMT400000252"/>
    </source>
</evidence>
<dbReference type="InParanoid" id="M0ZGD8"/>
<protein>
    <recommendedName>
        <fullName evidence="4">Ulp1 protease family, C-terminal catalytic domain containing protein</fullName>
    </recommendedName>
</protein>
<organism evidence="2 3">
    <name type="scientific">Solanum tuberosum</name>
    <name type="common">Potato</name>
    <dbReference type="NCBI Taxonomy" id="4113"/>
    <lineage>
        <taxon>Eukaryota</taxon>
        <taxon>Viridiplantae</taxon>
        <taxon>Streptophyta</taxon>
        <taxon>Embryophyta</taxon>
        <taxon>Tracheophyta</taxon>
        <taxon>Spermatophyta</taxon>
        <taxon>Magnoliopsida</taxon>
        <taxon>eudicotyledons</taxon>
        <taxon>Gunneridae</taxon>
        <taxon>Pentapetalae</taxon>
        <taxon>asterids</taxon>
        <taxon>lamiids</taxon>
        <taxon>Solanales</taxon>
        <taxon>Solanaceae</taxon>
        <taxon>Solanoideae</taxon>
        <taxon>Solaneae</taxon>
        <taxon>Solanum</taxon>
    </lineage>
</organism>
<sequence length="230" mass="26327">MNAIEQNNLHQYASHHEIENQATSERNDVDFDEKYVELKKEIAKDDSHQHVEESEKASMDQPLVSMREYVDSSNTDVGVVFNADIPGSSTLKQPTLDDYPDLTMTHIVELDPILNASTTPDVQPRNRNSDKYDTSPYIRDCGLYTCLFAEYIGNGIFDMHSVDIDAKYHRQRYATIIWHYEKTKNEDDAISESEVTGMVVNKFGGPRIAKEHAPDTTNYPTPRPQTRNLR</sequence>
<dbReference type="PANTHER" id="PTHR33022">
    <property type="entry name" value="DUF1985 DOMAIN-CONTAINING PROTEIN"/>
    <property type="match status" value="1"/>
</dbReference>
<dbReference type="AlphaFoldDB" id="M0ZGD8"/>
<evidence type="ECO:0000256" key="1">
    <source>
        <dbReference type="SAM" id="MobiDB-lite"/>
    </source>
</evidence>
<feature type="compositionally biased region" description="Basic and acidic residues" evidence="1">
    <location>
        <begin position="14"/>
        <end position="29"/>
    </location>
</feature>